<comment type="caution">
    <text evidence="7">The sequence shown here is derived from an EMBL/GenBank/DDBJ whole genome shotgun (WGS) entry which is preliminary data.</text>
</comment>
<evidence type="ECO:0000256" key="2">
    <source>
        <dbReference type="ARBA" id="ARBA00022448"/>
    </source>
</evidence>
<keyword evidence="2" id="KW-0813">Transport</keyword>
<feature type="transmembrane region" description="Helical" evidence="6">
    <location>
        <begin position="217"/>
        <end position="237"/>
    </location>
</feature>
<dbReference type="SUPFAM" id="SSF103473">
    <property type="entry name" value="MFS general substrate transporter"/>
    <property type="match status" value="1"/>
</dbReference>
<reference evidence="7" key="1">
    <citation type="submission" date="2022-12" db="EMBL/GenBank/DDBJ databases">
        <authorList>
            <person name="Petersen C."/>
        </authorList>
    </citation>
    <scope>NUCLEOTIDE SEQUENCE</scope>
    <source>
        <strain evidence="7">IBT 21472</strain>
    </source>
</reference>
<feature type="transmembrane region" description="Helical" evidence="6">
    <location>
        <begin position="347"/>
        <end position="367"/>
    </location>
</feature>
<reference evidence="7" key="2">
    <citation type="journal article" date="2023" name="IMA Fungus">
        <title>Comparative genomic study of the Penicillium genus elucidates a diverse pangenome and 15 lateral gene transfer events.</title>
        <authorList>
            <person name="Petersen C."/>
            <person name="Sorensen T."/>
            <person name="Nielsen M.R."/>
            <person name="Sondergaard T.E."/>
            <person name="Sorensen J.L."/>
            <person name="Fitzpatrick D.A."/>
            <person name="Frisvad J.C."/>
            <person name="Nielsen K.L."/>
        </authorList>
    </citation>
    <scope>NUCLEOTIDE SEQUENCE</scope>
    <source>
        <strain evidence="7">IBT 21472</strain>
    </source>
</reference>
<sequence>MEHHPIETNDKASIAEVEVAKQGLSARARSTVAHYVPSTEEEQALDRQVNLKFDFCIILILSLGFILLGIDKTNVGFVATSNFVEEAHLKSSDIANSVSLFSATYVPLQPISSMIGRRVGAKWWMGALMISWGCICIAHIAIRNSTTFLALRLLLGVAEAGFTPTAFYYMSAFYPKFSLGFRMGLFSGMYSIAGAFAGLLAYGILHLETSMLQGWQMLFLIEGVLTVFVAIIALTLLPTDVTHVWFLTKKERAHAVHRMERDFQTFADTDTQEFGSRADSLVHGAESPFAGANDSNLWQDIQDVLKDWRKLLIIVCNILSVLPVTGFTTFLPLIVAGMGYSGIKATLMSVPPFISGTAGLIVIVLLSDHLKERSLLIVIGMALGLIGCLVMATSSNPQLRYGFAHVCLSGVFAGGPLVAVWLTGNTPCKSTRAFILGLNGWSNIAGVIAGQLFKSKYAPSYRYPLIVTMILIAVGMLGFCLVRALYMVENRRRRKEMAEWDEARFALEGSSIERRGDQRLTWIYSY</sequence>
<evidence type="ECO:0000256" key="3">
    <source>
        <dbReference type="ARBA" id="ARBA00022692"/>
    </source>
</evidence>
<keyword evidence="3 6" id="KW-0812">Transmembrane</keyword>
<dbReference type="PANTHER" id="PTHR43791:SF21">
    <property type="entry name" value="MAJOR FACILITATOR SUPERFAMILY (MFS) PROFILE DOMAIN-CONTAINING PROTEIN"/>
    <property type="match status" value="1"/>
</dbReference>
<dbReference type="GO" id="GO:0016020">
    <property type="term" value="C:membrane"/>
    <property type="evidence" value="ECO:0007669"/>
    <property type="project" value="UniProtKB-SubCell"/>
</dbReference>
<evidence type="ECO:0000256" key="1">
    <source>
        <dbReference type="ARBA" id="ARBA00004141"/>
    </source>
</evidence>
<evidence type="ECO:0000256" key="5">
    <source>
        <dbReference type="ARBA" id="ARBA00023136"/>
    </source>
</evidence>
<feature type="transmembrane region" description="Helical" evidence="6">
    <location>
        <begin position="183"/>
        <end position="205"/>
    </location>
</feature>
<dbReference type="Pfam" id="PF07690">
    <property type="entry name" value="MFS_1"/>
    <property type="match status" value="1"/>
</dbReference>
<feature type="transmembrane region" description="Helical" evidence="6">
    <location>
        <begin position="374"/>
        <end position="395"/>
    </location>
</feature>
<dbReference type="EMBL" id="JAPZBO010000008">
    <property type="protein sequence ID" value="KAJ5307613.1"/>
    <property type="molecule type" value="Genomic_DNA"/>
</dbReference>
<feature type="transmembrane region" description="Helical" evidence="6">
    <location>
        <begin position="148"/>
        <end position="171"/>
    </location>
</feature>
<dbReference type="Gene3D" id="1.20.1250.20">
    <property type="entry name" value="MFS general substrate transporter like domains"/>
    <property type="match status" value="2"/>
</dbReference>
<feature type="transmembrane region" description="Helical" evidence="6">
    <location>
        <begin position="311"/>
        <end position="335"/>
    </location>
</feature>
<comment type="subcellular location">
    <subcellularLocation>
        <location evidence="1">Membrane</location>
        <topology evidence="1">Multi-pass membrane protein</topology>
    </subcellularLocation>
</comment>
<accession>A0A9W9PTK6</accession>
<gene>
    <name evidence="7" type="ORF">N7476_008269</name>
</gene>
<organism evidence="7 8">
    <name type="scientific">Penicillium atrosanguineum</name>
    <dbReference type="NCBI Taxonomy" id="1132637"/>
    <lineage>
        <taxon>Eukaryota</taxon>
        <taxon>Fungi</taxon>
        <taxon>Dikarya</taxon>
        <taxon>Ascomycota</taxon>
        <taxon>Pezizomycotina</taxon>
        <taxon>Eurotiomycetes</taxon>
        <taxon>Eurotiomycetidae</taxon>
        <taxon>Eurotiales</taxon>
        <taxon>Aspergillaceae</taxon>
        <taxon>Penicillium</taxon>
    </lineage>
</organism>
<evidence type="ECO:0000313" key="8">
    <source>
        <dbReference type="Proteomes" id="UP001147746"/>
    </source>
</evidence>
<feature type="transmembrane region" description="Helical" evidence="6">
    <location>
        <begin position="465"/>
        <end position="486"/>
    </location>
</feature>
<keyword evidence="8" id="KW-1185">Reference proteome</keyword>
<proteinExistence type="predicted"/>
<feature type="transmembrane region" description="Helical" evidence="6">
    <location>
        <begin position="51"/>
        <end position="70"/>
    </location>
</feature>
<dbReference type="InterPro" id="IPR036259">
    <property type="entry name" value="MFS_trans_sf"/>
</dbReference>
<dbReference type="PROSITE" id="PS50850">
    <property type="entry name" value="MFS"/>
    <property type="match status" value="1"/>
</dbReference>
<evidence type="ECO:0000313" key="7">
    <source>
        <dbReference type="EMBL" id="KAJ5307613.1"/>
    </source>
</evidence>
<feature type="transmembrane region" description="Helical" evidence="6">
    <location>
        <begin position="401"/>
        <end position="422"/>
    </location>
</feature>
<dbReference type="InterPro" id="IPR020846">
    <property type="entry name" value="MFS_dom"/>
</dbReference>
<dbReference type="AlphaFoldDB" id="A0A9W9PTK6"/>
<keyword evidence="5 6" id="KW-0472">Membrane</keyword>
<dbReference type="OrthoDB" id="2985014at2759"/>
<dbReference type="InterPro" id="IPR011701">
    <property type="entry name" value="MFS"/>
</dbReference>
<evidence type="ECO:0000256" key="4">
    <source>
        <dbReference type="ARBA" id="ARBA00022989"/>
    </source>
</evidence>
<name>A0A9W9PTK6_9EURO</name>
<dbReference type="PANTHER" id="PTHR43791">
    <property type="entry name" value="PERMEASE-RELATED"/>
    <property type="match status" value="1"/>
</dbReference>
<keyword evidence="4 6" id="KW-1133">Transmembrane helix</keyword>
<protein>
    <submittedName>
        <fullName evidence="7">Uncharacterized protein</fullName>
    </submittedName>
</protein>
<feature type="transmembrane region" description="Helical" evidence="6">
    <location>
        <begin position="123"/>
        <end position="142"/>
    </location>
</feature>
<dbReference type="Proteomes" id="UP001147746">
    <property type="component" value="Unassembled WGS sequence"/>
</dbReference>
<feature type="transmembrane region" description="Helical" evidence="6">
    <location>
        <begin position="434"/>
        <end position="453"/>
    </location>
</feature>
<dbReference type="GO" id="GO:0022857">
    <property type="term" value="F:transmembrane transporter activity"/>
    <property type="evidence" value="ECO:0007669"/>
    <property type="project" value="InterPro"/>
</dbReference>
<evidence type="ECO:0000256" key="6">
    <source>
        <dbReference type="SAM" id="Phobius"/>
    </source>
</evidence>